<evidence type="ECO:0000256" key="2">
    <source>
        <dbReference type="ARBA" id="ARBA00022679"/>
    </source>
</evidence>
<name>A0A9W8FZ79_9FUNG</name>
<feature type="compositionally biased region" description="Low complexity" evidence="5">
    <location>
        <begin position="169"/>
        <end position="181"/>
    </location>
</feature>
<evidence type="ECO:0000256" key="3">
    <source>
        <dbReference type="ARBA" id="ARBA00022741"/>
    </source>
</evidence>
<evidence type="ECO:0000313" key="7">
    <source>
        <dbReference type="EMBL" id="KAJ2672496.1"/>
    </source>
</evidence>
<dbReference type="GO" id="GO:0005524">
    <property type="term" value="F:ATP binding"/>
    <property type="evidence" value="ECO:0007669"/>
    <property type="project" value="UniProtKB-KW"/>
</dbReference>
<dbReference type="PANTHER" id="PTHR43851:SF3">
    <property type="entry name" value="COENZYME Q8"/>
    <property type="match status" value="1"/>
</dbReference>
<protein>
    <recommendedName>
        <fullName evidence="6">ABC1 atypical kinase-like domain-containing protein</fullName>
    </recommendedName>
</protein>
<dbReference type="GO" id="GO:0016740">
    <property type="term" value="F:transferase activity"/>
    <property type="evidence" value="ECO:0007669"/>
    <property type="project" value="UniProtKB-KW"/>
</dbReference>
<dbReference type="AlphaFoldDB" id="A0A9W8FZ79"/>
<feature type="domain" description="ABC1 atypical kinase-like" evidence="6">
    <location>
        <begin position="287"/>
        <end position="533"/>
    </location>
</feature>
<keyword evidence="2" id="KW-0808">Transferase</keyword>
<accession>A0A9W8FZ79</accession>
<dbReference type="Pfam" id="PF03109">
    <property type="entry name" value="ABC1"/>
    <property type="match status" value="1"/>
</dbReference>
<proteinExistence type="inferred from homology"/>
<dbReference type="InterPro" id="IPR004147">
    <property type="entry name" value="ABC1_dom"/>
</dbReference>
<comment type="caution">
    <text evidence="7">The sequence shown here is derived from an EMBL/GenBank/DDBJ whole genome shotgun (WGS) entry which is preliminary data.</text>
</comment>
<evidence type="ECO:0000313" key="8">
    <source>
        <dbReference type="Proteomes" id="UP001151518"/>
    </source>
</evidence>
<comment type="similarity">
    <text evidence="1">Belongs to the protein kinase superfamily. ADCK protein kinase family.</text>
</comment>
<dbReference type="CDD" id="cd13970">
    <property type="entry name" value="ABC1_ADCK3"/>
    <property type="match status" value="1"/>
</dbReference>
<evidence type="ECO:0000256" key="1">
    <source>
        <dbReference type="ARBA" id="ARBA00009670"/>
    </source>
</evidence>
<dbReference type="InterPro" id="IPR034646">
    <property type="entry name" value="ADCK3_dom"/>
</dbReference>
<keyword evidence="3" id="KW-0547">Nucleotide-binding</keyword>
<dbReference type="OrthoDB" id="201153at2759"/>
<organism evidence="7 8">
    <name type="scientific">Coemansia spiralis</name>
    <dbReference type="NCBI Taxonomy" id="417178"/>
    <lineage>
        <taxon>Eukaryota</taxon>
        <taxon>Fungi</taxon>
        <taxon>Fungi incertae sedis</taxon>
        <taxon>Zoopagomycota</taxon>
        <taxon>Kickxellomycotina</taxon>
        <taxon>Kickxellomycetes</taxon>
        <taxon>Kickxellales</taxon>
        <taxon>Kickxellaceae</taxon>
        <taxon>Coemansia</taxon>
    </lineage>
</organism>
<sequence>MNLAEAILVLGAAKKVASLAADETLVSLLRHFQTSSLLGSRIPKATSTVSTDNSKPDADKYNVLGAKHSLATREIPIALHPGPLSRQWLLESVRTVPILKTSPNITIKTSDLSQLNIHVPHPPIALRSNSLAANSTKNLQSQAIFGTGSINHSTSAHKDLQSQSEGQQTDASSTAASDSIVDTSNEHTQELYASHMPSNRASRLFHYGSLAIGLGFGALGEATKRWSGLSSTESGDGSSSVFLTKGNIDRITAKLSKMRGAALKLGQMLSIQDSKSMSPEIAQILQKVQSAANYVPFGQIEKVLRNDLGQQWRDGFLVFEDTPFAAASIGQVHMAQLGSAEQHKHGFGKVAVKVQYPGVADSIDSDLDNLQSLLVMSKLLPRGMYLENTIRVARKELHWECDYQREAEAMARFGSLLADDPVFIVPQLVGDLSNKMVLTSEYIQGTHIKHAVSYDQPVRDYIGTNIMRLCLQELFEFEFMQTDPNWANFLYNSATEKIALLDFGASRSFEKQFLDKYLMVLKAAMDGDRDACRRWSTELGFLTGLEAEIMTQAHVDSVLEIGKPFSAQGVYDFGNQDVSSNVRSAIPVMLRHRLTPPPEETYSLHRKLSGAFLLCIMLRARVPCRQLFEEITAKYTFSDGSRLKY</sequence>
<gene>
    <name evidence="7" type="ORF">GGI25_005099</name>
</gene>
<dbReference type="PANTHER" id="PTHR43851">
    <property type="match status" value="1"/>
</dbReference>
<feature type="region of interest" description="Disordered" evidence="5">
    <location>
        <begin position="150"/>
        <end position="181"/>
    </location>
</feature>
<keyword evidence="4" id="KW-0067">ATP-binding</keyword>
<dbReference type="SUPFAM" id="SSF56112">
    <property type="entry name" value="Protein kinase-like (PK-like)"/>
    <property type="match status" value="1"/>
</dbReference>
<dbReference type="Proteomes" id="UP001151518">
    <property type="component" value="Unassembled WGS sequence"/>
</dbReference>
<dbReference type="InterPro" id="IPR051409">
    <property type="entry name" value="Atypical_kinase_ADCK"/>
</dbReference>
<evidence type="ECO:0000256" key="4">
    <source>
        <dbReference type="ARBA" id="ARBA00022840"/>
    </source>
</evidence>
<dbReference type="GO" id="GO:0006744">
    <property type="term" value="P:ubiquinone biosynthetic process"/>
    <property type="evidence" value="ECO:0007669"/>
    <property type="project" value="TreeGrafter"/>
</dbReference>
<reference evidence="7" key="1">
    <citation type="submission" date="2022-07" db="EMBL/GenBank/DDBJ databases">
        <title>Phylogenomic reconstructions and comparative analyses of Kickxellomycotina fungi.</title>
        <authorList>
            <person name="Reynolds N.K."/>
            <person name="Stajich J.E."/>
            <person name="Barry K."/>
            <person name="Grigoriev I.V."/>
            <person name="Crous P."/>
            <person name="Smith M.E."/>
        </authorList>
    </citation>
    <scope>NUCLEOTIDE SEQUENCE</scope>
    <source>
        <strain evidence="7">NRRL 3115</strain>
    </source>
</reference>
<evidence type="ECO:0000256" key="5">
    <source>
        <dbReference type="SAM" id="MobiDB-lite"/>
    </source>
</evidence>
<evidence type="ECO:0000259" key="6">
    <source>
        <dbReference type="Pfam" id="PF03109"/>
    </source>
</evidence>
<dbReference type="EMBL" id="JANBTW010000082">
    <property type="protein sequence ID" value="KAJ2672496.1"/>
    <property type="molecule type" value="Genomic_DNA"/>
</dbReference>
<dbReference type="InterPro" id="IPR011009">
    <property type="entry name" value="Kinase-like_dom_sf"/>
</dbReference>